<protein>
    <submittedName>
        <fullName evidence="1">Uncharacterized protein</fullName>
    </submittedName>
</protein>
<dbReference type="EMBL" id="JAUSRL010000005">
    <property type="protein sequence ID" value="MDP9961148.1"/>
    <property type="molecule type" value="Genomic_DNA"/>
</dbReference>
<gene>
    <name evidence="1" type="ORF">J2T04_003046</name>
</gene>
<evidence type="ECO:0000313" key="1">
    <source>
        <dbReference type="EMBL" id="MDP9961148.1"/>
    </source>
</evidence>
<evidence type="ECO:0000313" key="2">
    <source>
        <dbReference type="Proteomes" id="UP001235513"/>
    </source>
</evidence>
<sequence>MKTHLLLKILAFVIFIPSIFFSQIKVEVEKETAENGKKRINGKITIDLSVKIDSIEIPVEKRNYKLYIPSSQLKSLVIRKKAIKYEPFKMEREKTDSTKSLHGESDVFAELVFRNNT</sequence>
<proteinExistence type="predicted"/>
<comment type="caution">
    <text evidence="1">The sequence shown here is derived from an EMBL/GenBank/DDBJ whole genome shotgun (WGS) entry which is preliminary data.</text>
</comment>
<dbReference type="Proteomes" id="UP001235513">
    <property type="component" value="Unassembled WGS sequence"/>
</dbReference>
<organism evidence="1 2">
    <name type="scientific">Chryseobacterium lathyri</name>
    <dbReference type="NCBI Taxonomy" id="395933"/>
    <lineage>
        <taxon>Bacteria</taxon>
        <taxon>Pseudomonadati</taxon>
        <taxon>Bacteroidota</taxon>
        <taxon>Flavobacteriia</taxon>
        <taxon>Flavobacteriales</taxon>
        <taxon>Weeksellaceae</taxon>
        <taxon>Chryseobacterium group</taxon>
        <taxon>Chryseobacterium</taxon>
    </lineage>
</organism>
<accession>A0ABT9SNW9</accession>
<reference evidence="1 2" key="1">
    <citation type="submission" date="2023-07" db="EMBL/GenBank/DDBJ databases">
        <title>Sorghum-associated microbial communities from plants grown in Nebraska, USA.</title>
        <authorList>
            <person name="Schachtman D."/>
        </authorList>
    </citation>
    <scope>NUCLEOTIDE SEQUENCE [LARGE SCALE GENOMIC DNA]</scope>
    <source>
        <strain evidence="1 2">CC351</strain>
    </source>
</reference>
<name>A0ABT9SNW9_9FLAO</name>
<keyword evidence="2" id="KW-1185">Reference proteome</keyword>
<dbReference type="RefSeq" id="WP_306845018.1">
    <property type="nucleotide sequence ID" value="NZ_JAUSRL010000005.1"/>
</dbReference>